<dbReference type="OrthoDB" id="3211108at2"/>
<comment type="caution">
    <text evidence="2">The sequence shown here is derived from an EMBL/GenBank/DDBJ whole genome shotgun (WGS) entry which is preliminary data.</text>
</comment>
<proteinExistence type="predicted"/>
<dbReference type="EMBL" id="LAIR01000002">
    <property type="protein sequence ID" value="KNX36260.1"/>
    <property type="molecule type" value="Genomic_DNA"/>
</dbReference>
<dbReference type="SUPFAM" id="SSF160904">
    <property type="entry name" value="Jann2411-like"/>
    <property type="match status" value="1"/>
</dbReference>
<dbReference type="STRING" id="1631356.VV01_02465"/>
<dbReference type="InterPro" id="IPR021005">
    <property type="entry name" value="Znf_CGNR"/>
</dbReference>
<evidence type="ECO:0000313" key="2">
    <source>
        <dbReference type="EMBL" id="KNX36260.1"/>
    </source>
</evidence>
<sequence length="194" mass="21127">MTRHALARGEDGELALALVSTIRHDGHGGVADDFADDEAVRQWVAEHCTRPADAAGLPDAVREIRRAARALFAMTVRPAPPSRADSRELLPDDQALAVLTAAVDAAAPATEYDLSGDRVTARRVTRSTDEPSVVRAMLALAVLDFLCGPNAERLRSCQAPRCVRYFIRHGRQAWCKDSCGNRARVARHAARTQH</sequence>
<reference evidence="3" key="1">
    <citation type="submission" date="2015-03" db="EMBL/GenBank/DDBJ databases">
        <title>Luteipulveratus halotolerans sp. nov., a novel actinobacterium (Dermacoccaceae) from Sarawak, Malaysia.</title>
        <authorList>
            <person name="Juboi H."/>
            <person name="Basik A."/>
            <person name="Shamsul S.S."/>
            <person name="Arnold P."/>
            <person name="Schmitt E.K."/>
            <person name="Sanglier J.-J."/>
            <person name="Yeo T."/>
        </authorList>
    </citation>
    <scope>NUCLEOTIDE SEQUENCE [LARGE SCALE GENOMIC DNA]</scope>
    <source>
        <strain evidence="3">C296001</strain>
    </source>
</reference>
<dbReference type="Pfam" id="PF11706">
    <property type="entry name" value="zf-CGNR"/>
    <property type="match status" value="1"/>
</dbReference>
<dbReference type="InterPro" id="IPR010852">
    <property type="entry name" value="ABATE"/>
</dbReference>
<gene>
    <name evidence="2" type="ORF">VV01_02465</name>
</gene>
<name>A0A0L6CF91_9MICO</name>
<dbReference type="InterPro" id="IPR023286">
    <property type="entry name" value="ABATE_dom_sf"/>
</dbReference>
<dbReference type="PATRIC" id="fig|1631356.3.peg.427"/>
<keyword evidence="3" id="KW-1185">Reference proteome</keyword>
<dbReference type="RefSeq" id="WP_050668501.1">
    <property type="nucleotide sequence ID" value="NZ_LAIR01000002.1"/>
</dbReference>
<evidence type="ECO:0000259" key="1">
    <source>
        <dbReference type="Pfam" id="PF11706"/>
    </source>
</evidence>
<dbReference type="PANTHER" id="PTHR35525">
    <property type="entry name" value="BLL6575 PROTEIN"/>
    <property type="match status" value="1"/>
</dbReference>
<dbReference type="Pfam" id="PF07336">
    <property type="entry name" value="ABATE"/>
    <property type="match status" value="1"/>
</dbReference>
<dbReference type="Proteomes" id="UP000037397">
    <property type="component" value="Unassembled WGS sequence"/>
</dbReference>
<feature type="domain" description="Zinc finger CGNR" evidence="1">
    <location>
        <begin position="153"/>
        <end position="191"/>
    </location>
</feature>
<protein>
    <recommendedName>
        <fullName evidence="1">Zinc finger CGNR domain-containing protein</fullName>
    </recommendedName>
</protein>
<evidence type="ECO:0000313" key="3">
    <source>
        <dbReference type="Proteomes" id="UP000037397"/>
    </source>
</evidence>
<dbReference type="AlphaFoldDB" id="A0A0L6CF91"/>
<dbReference type="PANTHER" id="PTHR35525:SF3">
    <property type="entry name" value="BLL6575 PROTEIN"/>
    <property type="match status" value="1"/>
</dbReference>
<dbReference type="Gene3D" id="1.10.3300.10">
    <property type="entry name" value="Jann2411-like domain"/>
    <property type="match status" value="1"/>
</dbReference>
<organism evidence="2 3">
    <name type="scientific">Luteipulveratus halotolerans</name>
    <dbReference type="NCBI Taxonomy" id="1631356"/>
    <lineage>
        <taxon>Bacteria</taxon>
        <taxon>Bacillati</taxon>
        <taxon>Actinomycetota</taxon>
        <taxon>Actinomycetes</taxon>
        <taxon>Micrococcales</taxon>
        <taxon>Dermacoccaceae</taxon>
        <taxon>Luteipulveratus</taxon>
    </lineage>
</organism>
<accession>A0A0L6CF91</accession>